<dbReference type="Proteomes" id="UP000315252">
    <property type="component" value="Unassembled WGS sequence"/>
</dbReference>
<dbReference type="Gene3D" id="3.40.630.30">
    <property type="match status" value="1"/>
</dbReference>
<dbReference type="Pfam" id="PF00583">
    <property type="entry name" value="Acetyltransf_1"/>
    <property type="match status" value="1"/>
</dbReference>
<evidence type="ECO:0000259" key="3">
    <source>
        <dbReference type="PROSITE" id="PS51186"/>
    </source>
</evidence>
<dbReference type="RefSeq" id="WP_142898652.1">
    <property type="nucleotide sequence ID" value="NZ_ML660060.1"/>
</dbReference>
<protein>
    <submittedName>
        <fullName evidence="4">GNAT family N-acetyltransferase</fullName>
    </submittedName>
</protein>
<dbReference type="GO" id="GO:0016747">
    <property type="term" value="F:acyltransferase activity, transferring groups other than amino-acyl groups"/>
    <property type="evidence" value="ECO:0007669"/>
    <property type="project" value="InterPro"/>
</dbReference>
<gene>
    <name evidence="4" type="ORF">FKG95_22320</name>
</gene>
<dbReference type="PANTHER" id="PTHR43877">
    <property type="entry name" value="AMINOALKYLPHOSPHONATE N-ACETYLTRANSFERASE-RELATED-RELATED"/>
    <property type="match status" value="1"/>
</dbReference>
<sequence length="114" mass="12140">MRTRLAAMADGEQYATFVAEVGGAVVGMAGAFVGRIYEEDAPVGRILALAVDKGLRGQNIGSLLLRAAENWVRSQGAAMLLVNSGSHREDAHRFYKTAGYALKGLSFAKGLVKR</sequence>
<dbReference type="SUPFAM" id="SSF55729">
    <property type="entry name" value="Acyl-CoA N-acyltransferases (Nat)"/>
    <property type="match status" value="1"/>
</dbReference>
<keyword evidence="1 4" id="KW-0808">Transferase</keyword>
<dbReference type="InterPro" id="IPR016181">
    <property type="entry name" value="Acyl_CoA_acyltransferase"/>
</dbReference>
<comment type="caution">
    <text evidence="4">The sequence shown here is derived from an EMBL/GenBank/DDBJ whole genome shotgun (WGS) entry which is preliminary data.</text>
</comment>
<organism evidence="4 5">
    <name type="scientific">Denitrobaculum tricleocarpae</name>
    <dbReference type="NCBI Taxonomy" id="2591009"/>
    <lineage>
        <taxon>Bacteria</taxon>
        <taxon>Pseudomonadati</taxon>
        <taxon>Pseudomonadota</taxon>
        <taxon>Alphaproteobacteria</taxon>
        <taxon>Rhodospirillales</taxon>
        <taxon>Rhodospirillaceae</taxon>
        <taxon>Denitrobaculum</taxon>
    </lineage>
</organism>
<evidence type="ECO:0000256" key="2">
    <source>
        <dbReference type="ARBA" id="ARBA00023315"/>
    </source>
</evidence>
<dbReference type="PANTHER" id="PTHR43877:SF2">
    <property type="entry name" value="AMINOALKYLPHOSPHONATE N-ACETYLTRANSFERASE-RELATED"/>
    <property type="match status" value="1"/>
</dbReference>
<evidence type="ECO:0000313" key="4">
    <source>
        <dbReference type="EMBL" id="TQV75663.1"/>
    </source>
</evidence>
<dbReference type="AlphaFoldDB" id="A0A545TEL6"/>
<feature type="domain" description="N-acetyltransferase" evidence="3">
    <location>
        <begin position="1"/>
        <end position="114"/>
    </location>
</feature>
<dbReference type="CDD" id="cd04301">
    <property type="entry name" value="NAT_SF"/>
    <property type="match status" value="1"/>
</dbReference>
<keyword evidence="2" id="KW-0012">Acyltransferase</keyword>
<evidence type="ECO:0000313" key="5">
    <source>
        <dbReference type="Proteomes" id="UP000315252"/>
    </source>
</evidence>
<accession>A0A545TEL6</accession>
<dbReference type="EMBL" id="VHSH01000009">
    <property type="protein sequence ID" value="TQV75663.1"/>
    <property type="molecule type" value="Genomic_DNA"/>
</dbReference>
<name>A0A545TEL6_9PROT</name>
<dbReference type="InterPro" id="IPR050832">
    <property type="entry name" value="Bact_Acetyltransf"/>
</dbReference>
<reference evidence="4 5" key="1">
    <citation type="submission" date="2019-06" db="EMBL/GenBank/DDBJ databases">
        <title>Whole genome sequence for Rhodospirillaceae sp. R148.</title>
        <authorList>
            <person name="Wang G."/>
        </authorList>
    </citation>
    <scope>NUCLEOTIDE SEQUENCE [LARGE SCALE GENOMIC DNA]</scope>
    <source>
        <strain evidence="4 5">R148</strain>
    </source>
</reference>
<dbReference type="InterPro" id="IPR000182">
    <property type="entry name" value="GNAT_dom"/>
</dbReference>
<proteinExistence type="predicted"/>
<dbReference type="PROSITE" id="PS51186">
    <property type="entry name" value="GNAT"/>
    <property type="match status" value="1"/>
</dbReference>
<evidence type="ECO:0000256" key="1">
    <source>
        <dbReference type="ARBA" id="ARBA00022679"/>
    </source>
</evidence>
<dbReference type="OrthoDB" id="9799154at2"/>
<keyword evidence="5" id="KW-1185">Reference proteome</keyword>